<evidence type="ECO:0000256" key="1">
    <source>
        <dbReference type="SAM" id="Phobius"/>
    </source>
</evidence>
<gene>
    <name evidence="2" type="ordered locus">Bcell_2807</name>
</gene>
<evidence type="ECO:0000313" key="2">
    <source>
        <dbReference type="EMBL" id="ADU31060.1"/>
    </source>
</evidence>
<keyword evidence="1" id="KW-1133">Transmembrane helix</keyword>
<protein>
    <submittedName>
        <fullName evidence="2">Uncharacterized protein</fullName>
    </submittedName>
</protein>
<evidence type="ECO:0000313" key="3">
    <source>
        <dbReference type="Proteomes" id="UP000001401"/>
    </source>
</evidence>
<keyword evidence="1" id="KW-0812">Transmembrane</keyword>
<reference evidence="2 3" key="1">
    <citation type="submission" date="2010-12" db="EMBL/GenBank/DDBJ databases">
        <title>Complete sequence of Bacillus cellulosilyticus DSM 2522.</title>
        <authorList>
            <consortium name="US DOE Joint Genome Institute"/>
            <person name="Lucas S."/>
            <person name="Copeland A."/>
            <person name="Lapidus A."/>
            <person name="Cheng J.-F."/>
            <person name="Bruce D."/>
            <person name="Goodwin L."/>
            <person name="Pitluck S."/>
            <person name="Chertkov O."/>
            <person name="Detter J.C."/>
            <person name="Han C."/>
            <person name="Tapia R."/>
            <person name="Land M."/>
            <person name="Hauser L."/>
            <person name="Jeffries C."/>
            <person name="Kyrpides N."/>
            <person name="Ivanova N."/>
            <person name="Mikhailova N."/>
            <person name="Brumm P."/>
            <person name="Mead D."/>
            <person name="Woyke T."/>
        </authorList>
    </citation>
    <scope>NUCLEOTIDE SEQUENCE [LARGE SCALE GENOMIC DNA]</scope>
    <source>
        <strain evidence="3">ATCC 21833 / DSM 2522 / FERM P-1141 / JCM 9156 / N-4</strain>
    </source>
</reference>
<keyword evidence="1" id="KW-0472">Membrane</keyword>
<keyword evidence="3" id="KW-1185">Reference proteome</keyword>
<feature type="transmembrane region" description="Helical" evidence="1">
    <location>
        <begin position="50"/>
        <end position="74"/>
    </location>
</feature>
<accession>E6TWA4</accession>
<dbReference type="HOGENOM" id="CLU_2106559_0_0_9"/>
<dbReference type="Proteomes" id="UP000001401">
    <property type="component" value="Chromosome"/>
</dbReference>
<dbReference type="KEGG" id="bco:Bcell_2807"/>
<sequence length="104" mass="11972">MNNSEEQIRVNDQLKKELSSYSFTHHEEVIKHTHPKTFQGKLLCFWNKEITIPLVPISAVLFFVITVGTVFSTLNGDMEINRQIVESGGSFYWNDLLEKGRDGQ</sequence>
<dbReference type="eggNOG" id="ENOG5030PFE">
    <property type="taxonomic scope" value="Bacteria"/>
</dbReference>
<dbReference type="AlphaFoldDB" id="E6TWA4"/>
<dbReference type="EMBL" id="CP002394">
    <property type="protein sequence ID" value="ADU31060.1"/>
    <property type="molecule type" value="Genomic_DNA"/>
</dbReference>
<dbReference type="STRING" id="649639.Bcell_2807"/>
<proteinExistence type="predicted"/>
<name>E6TWA4_EVAC2</name>
<organism evidence="2 3">
    <name type="scientific">Evansella cellulosilytica (strain ATCC 21833 / DSM 2522 / FERM P-1141 / JCM 9156 / N-4)</name>
    <name type="common">Bacillus cellulosilyticus</name>
    <dbReference type="NCBI Taxonomy" id="649639"/>
    <lineage>
        <taxon>Bacteria</taxon>
        <taxon>Bacillati</taxon>
        <taxon>Bacillota</taxon>
        <taxon>Bacilli</taxon>
        <taxon>Bacillales</taxon>
        <taxon>Bacillaceae</taxon>
        <taxon>Evansella</taxon>
    </lineage>
</organism>